<dbReference type="AlphaFoldDB" id="A0A2R6WN72"/>
<dbReference type="Gene3D" id="3.40.50.1820">
    <property type="entry name" value="alpha/beta hydrolase"/>
    <property type="match status" value="1"/>
</dbReference>
<accession>A0A2R6WN72</accession>
<dbReference type="InterPro" id="IPR029058">
    <property type="entry name" value="AB_hydrolase_fold"/>
</dbReference>
<dbReference type="Proteomes" id="UP000244005">
    <property type="component" value="Unassembled WGS sequence"/>
</dbReference>
<dbReference type="PANTHER" id="PTHR45763">
    <property type="entry name" value="HYDROLASE, ALPHA/BETA FOLD FAMILY PROTEIN, EXPRESSED-RELATED"/>
    <property type="match status" value="1"/>
</dbReference>
<feature type="domain" description="AB hydrolase-1" evidence="1">
    <location>
        <begin position="37"/>
        <end position="151"/>
    </location>
</feature>
<dbReference type="PANTHER" id="PTHR45763:SF46">
    <property type="entry name" value="AB HYDROLASE-1 DOMAIN-CONTAINING PROTEIN"/>
    <property type="match status" value="1"/>
</dbReference>
<name>A0A2R6WN72_MARPO</name>
<keyword evidence="3" id="KW-1185">Reference proteome</keyword>
<dbReference type="SUPFAM" id="SSF53474">
    <property type="entry name" value="alpha/beta-Hydrolases"/>
    <property type="match status" value="1"/>
</dbReference>
<reference evidence="3" key="1">
    <citation type="journal article" date="2017" name="Cell">
        <title>Insights into land plant evolution garnered from the Marchantia polymorpha genome.</title>
        <authorList>
            <person name="Bowman J.L."/>
            <person name="Kohchi T."/>
            <person name="Yamato K.T."/>
            <person name="Jenkins J."/>
            <person name="Shu S."/>
            <person name="Ishizaki K."/>
            <person name="Yamaoka S."/>
            <person name="Nishihama R."/>
            <person name="Nakamura Y."/>
            <person name="Berger F."/>
            <person name="Adam C."/>
            <person name="Aki S.S."/>
            <person name="Althoff F."/>
            <person name="Araki T."/>
            <person name="Arteaga-Vazquez M.A."/>
            <person name="Balasubrmanian S."/>
            <person name="Barry K."/>
            <person name="Bauer D."/>
            <person name="Boehm C.R."/>
            <person name="Briginshaw L."/>
            <person name="Caballero-Perez J."/>
            <person name="Catarino B."/>
            <person name="Chen F."/>
            <person name="Chiyoda S."/>
            <person name="Chovatia M."/>
            <person name="Davies K.M."/>
            <person name="Delmans M."/>
            <person name="Demura T."/>
            <person name="Dierschke T."/>
            <person name="Dolan L."/>
            <person name="Dorantes-Acosta A.E."/>
            <person name="Eklund D.M."/>
            <person name="Florent S.N."/>
            <person name="Flores-Sandoval E."/>
            <person name="Fujiyama A."/>
            <person name="Fukuzawa H."/>
            <person name="Galik B."/>
            <person name="Grimanelli D."/>
            <person name="Grimwood J."/>
            <person name="Grossniklaus U."/>
            <person name="Hamada T."/>
            <person name="Haseloff J."/>
            <person name="Hetherington A.J."/>
            <person name="Higo A."/>
            <person name="Hirakawa Y."/>
            <person name="Hundley H.N."/>
            <person name="Ikeda Y."/>
            <person name="Inoue K."/>
            <person name="Inoue S.I."/>
            <person name="Ishida S."/>
            <person name="Jia Q."/>
            <person name="Kakita M."/>
            <person name="Kanazawa T."/>
            <person name="Kawai Y."/>
            <person name="Kawashima T."/>
            <person name="Kennedy M."/>
            <person name="Kinose K."/>
            <person name="Kinoshita T."/>
            <person name="Kohara Y."/>
            <person name="Koide E."/>
            <person name="Komatsu K."/>
            <person name="Kopischke S."/>
            <person name="Kubo M."/>
            <person name="Kyozuka J."/>
            <person name="Lagercrantz U."/>
            <person name="Lin S.S."/>
            <person name="Lindquist E."/>
            <person name="Lipzen A.M."/>
            <person name="Lu C.W."/>
            <person name="De Luna E."/>
            <person name="Martienssen R.A."/>
            <person name="Minamino N."/>
            <person name="Mizutani M."/>
            <person name="Mizutani M."/>
            <person name="Mochizuki N."/>
            <person name="Monte I."/>
            <person name="Mosher R."/>
            <person name="Nagasaki H."/>
            <person name="Nakagami H."/>
            <person name="Naramoto S."/>
            <person name="Nishitani K."/>
            <person name="Ohtani M."/>
            <person name="Okamoto T."/>
            <person name="Okumura M."/>
            <person name="Phillips J."/>
            <person name="Pollak B."/>
            <person name="Reinders A."/>
            <person name="Rovekamp M."/>
            <person name="Sano R."/>
            <person name="Sawa S."/>
            <person name="Schmid M.W."/>
            <person name="Shirakawa M."/>
            <person name="Solano R."/>
            <person name="Spunde A."/>
            <person name="Suetsugu N."/>
            <person name="Sugano S."/>
            <person name="Sugiyama A."/>
            <person name="Sun R."/>
            <person name="Suzuki Y."/>
            <person name="Takenaka M."/>
            <person name="Takezawa D."/>
            <person name="Tomogane H."/>
            <person name="Tsuzuki M."/>
            <person name="Ueda T."/>
            <person name="Umeda M."/>
            <person name="Ward J.M."/>
            <person name="Watanabe Y."/>
            <person name="Yazaki K."/>
            <person name="Yokoyama R."/>
            <person name="Yoshitake Y."/>
            <person name="Yotsui I."/>
            <person name="Zachgo S."/>
            <person name="Schmutz J."/>
        </authorList>
    </citation>
    <scope>NUCLEOTIDE SEQUENCE [LARGE SCALE GENOMIC DNA]</scope>
    <source>
        <strain evidence="3">Tak-1</strain>
    </source>
</reference>
<organism evidence="2 3">
    <name type="scientific">Marchantia polymorpha</name>
    <name type="common">Common liverwort</name>
    <name type="synonym">Marchantia aquatica</name>
    <dbReference type="NCBI Taxonomy" id="3197"/>
    <lineage>
        <taxon>Eukaryota</taxon>
        <taxon>Viridiplantae</taxon>
        <taxon>Streptophyta</taxon>
        <taxon>Embryophyta</taxon>
        <taxon>Marchantiophyta</taxon>
        <taxon>Marchantiopsida</taxon>
        <taxon>Marchantiidae</taxon>
        <taxon>Marchantiales</taxon>
        <taxon>Marchantiaceae</taxon>
        <taxon>Marchantia</taxon>
    </lineage>
</organism>
<evidence type="ECO:0000259" key="1">
    <source>
        <dbReference type="Pfam" id="PF00561"/>
    </source>
</evidence>
<dbReference type="EMBL" id="KZ772744">
    <property type="protein sequence ID" value="PTQ35282.1"/>
    <property type="molecule type" value="Genomic_DNA"/>
</dbReference>
<protein>
    <recommendedName>
        <fullName evidence="1">AB hydrolase-1 domain-containing protein</fullName>
    </recommendedName>
</protein>
<proteinExistence type="predicted"/>
<evidence type="ECO:0000313" key="3">
    <source>
        <dbReference type="Proteomes" id="UP000244005"/>
    </source>
</evidence>
<sequence length="240" mass="26842">MAVLEELGGLKYVRLASGRRICYKEQGVRREEAKRQLMVLHGLGSSRLASMPDTLLKAYGVKIVAIDRPGYGRSDCDTEQTFKSSVQDIEEVADALSMGDKFWLLGYSCGGAFCWACARYIPHRLAGVCLWAPAGNYYWKGISDEERSAMWKDLVSSNKFIFGLGRRTPSWILRLYTQHFVRPGSNWFKRLEHTLSAPDRQHLLIYGPDGSLIRNLFTALLTDEAAGIMELSDGGVIPVG</sequence>
<dbReference type="OrthoDB" id="294702at2759"/>
<dbReference type="Pfam" id="PF00561">
    <property type="entry name" value="Abhydrolase_1"/>
    <property type="match status" value="1"/>
</dbReference>
<dbReference type="InterPro" id="IPR000073">
    <property type="entry name" value="AB_hydrolase_1"/>
</dbReference>
<evidence type="ECO:0000313" key="2">
    <source>
        <dbReference type="EMBL" id="PTQ35282.1"/>
    </source>
</evidence>
<gene>
    <name evidence="2" type="ORF">MARPO_0072s0033</name>
</gene>